<dbReference type="InterPro" id="IPR013858">
    <property type="entry name" value="Peptidase_M10B_C"/>
</dbReference>
<dbReference type="SUPFAM" id="SSF55486">
    <property type="entry name" value="Metalloproteases ('zincins'), catalytic domain"/>
    <property type="match status" value="1"/>
</dbReference>
<proteinExistence type="inferred from homology"/>
<evidence type="ECO:0000256" key="1">
    <source>
        <dbReference type="ARBA" id="ARBA00001913"/>
    </source>
</evidence>
<dbReference type="Pfam" id="PF08548">
    <property type="entry name" value="Peptidase_M10_C"/>
    <property type="match status" value="1"/>
</dbReference>
<dbReference type="InterPro" id="IPR001343">
    <property type="entry name" value="Hemolysn_Ca-bd"/>
</dbReference>
<dbReference type="InterPro" id="IPR018511">
    <property type="entry name" value="Hemolysin-typ_Ca-bd_CS"/>
</dbReference>
<organism evidence="7 8">
    <name type="scientific">Oricola cellulosilytica</name>
    <dbReference type="NCBI Taxonomy" id="1429082"/>
    <lineage>
        <taxon>Bacteria</taxon>
        <taxon>Pseudomonadati</taxon>
        <taxon>Pseudomonadota</taxon>
        <taxon>Alphaproteobacteria</taxon>
        <taxon>Hyphomicrobiales</taxon>
        <taxon>Ahrensiaceae</taxon>
        <taxon>Oricola</taxon>
    </lineage>
</organism>
<evidence type="ECO:0000256" key="2">
    <source>
        <dbReference type="ARBA" id="ARBA00004613"/>
    </source>
</evidence>
<comment type="subcellular location">
    <subcellularLocation>
        <location evidence="2">Secreted</location>
    </subcellularLocation>
</comment>
<dbReference type="PRINTS" id="PR00313">
    <property type="entry name" value="CABNDNGRPT"/>
</dbReference>
<dbReference type="Pfam" id="PF00353">
    <property type="entry name" value="HemolysinCabind"/>
    <property type="match status" value="1"/>
</dbReference>
<dbReference type="GO" id="GO:0008270">
    <property type="term" value="F:zinc ion binding"/>
    <property type="evidence" value="ECO:0007669"/>
    <property type="project" value="InterPro"/>
</dbReference>
<dbReference type="Pfam" id="PF13946">
    <property type="entry name" value="DUF4214"/>
    <property type="match status" value="2"/>
</dbReference>
<dbReference type="Gene3D" id="3.40.390.10">
    <property type="entry name" value="Collagenase (Catalytic Domain)"/>
    <property type="match status" value="1"/>
</dbReference>
<dbReference type="SMART" id="SM00235">
    <property type="entry name" value="ZnMc"/>
    <property type="match status" value="1"/>
</dbReference>
<dbReference type="OrthoDB" id="223957at2"/>
<dbReference type="SUPFAM" id="SSF51120">
    <property type="entry name" value="beta-Roll"/>
    <property type="match status" value="1"/>
</dbReference>
<protein>
    <submittedName>
        <fullName evidence="7">DUF4214 domain-containing protein</fullName>
    </submittedName>
</protein>
<sequence>MSGTGHTNTSVSTTGSQFVDGLLSGVKWGDSTLYYSFPASDAEYDYSGAPATFAPVTSTMQKTAAHFALNTAQGSSANDGFSLEGFTRLNVVHTTTTDAHIRLAQSDDPLTAYAYYPSTGDWGGDVWVGTSYNYTSPQAGNYVWHTHLHEIGHALGLKHGQETSVYGALPSSYDSMEYSVMTYRSYVGDPLSGGYSNETWGYAQTYMMADIAALQHMYGANFAINNGDTVYKWNPSSGDTLVNGAVAINPGANRIFATIWDGGGTDTYDLSTYSTNLTIDLQPGGYSYFGAVQIANLGDGNYARGNIFNAQLYQDDVRSLIENAIGGSGNDTVTGNQANNILTGNSGNDTLYGMGGSDTLVGGDGDDVNDGGAGTDTAAYDSLSRTHSISWSGSNGRGTVSGGGTDSLSSIELLSFVDGYFLSGNAAIVARMYDSALDRDADYGGLFNWIASLDAGLGGIGLAEYFVTSQEFTQTYGALGNTEFVTLLYENVLDRSPDQPGLDYWVDLLDFGSNSRAEVLYGISESVEHISIMASDRVSGSIWLGDDNAMEIARLYNVALDRAPDADGLSQWIASYKEGQRLENIAESFVNSAEFAAKYGSLSHTDFVALLYNNALDREPDQPGLDYWVLALDNGQVTTADMLIGFSNSTEFKVFSESYMDDGIMLA</sequence>
<keyword evidence="5" id="KW-0677">Repeat</keyword>
<name>A0A4R0P740_9HYPH</name>
<dbReference type="GO" id="GO:0005509">
    <property type="term" value="F:calcium ion binding"/>
    <property type="evidence" value="ECO:0007669"/>
    <property type="project" value="InterPro"/>
</dbReference>
<reference evidence="7 8" key="1">
    <citation type="journal article" date="2015" name="Antonie Van Leeuwenhoek">
        <title>Oricola cellulosilytica gen. nov., sp. nov., a cellulose-degrading bacterium of the family Phyllobacteriaceae isolated from surface seashore water, and emended descriptions of Mesorhizobium loti and Phyllobacterium myrsinacearum.</title>
        <authorList>
            <person name="Hameed A."/>
            <person name="Shahina M."/>
            <person name="Lai W.A."/>
            <person name="Lin S.Y."/>
            <person name="Young L.S."/>
            <person name="Liu Y.C."/>
            <person name="Hsu Y.H."/>
            <person name="Young C.C."/>
        </authorList>
    </citation>
    <scope>NUCLEOTIDE SEQUENCE [LARGE SCALE GENOMIC DNA]</scope>
    <source>
        <strain evidence="7 8">KCTC 52183</strain>
    </source>
</reference>
<dbReference type="Proteomes" id="UP000291301">
    <property type="component" value="Unassembled WGS sequence"/>
</dbReference>
<dbReference type="InterPro" id="IPR011049">
    <property type="entry name" value="Serralysin-like_metalloprot_C"/>
</dbReference>
<keyword evidence="4" id="KW-0964">Secreted</keyword>
<comment type="caution">
    <text evidence="7">The sequence shown here is derived from an EMBL/GenBank/DDBJ whole genome shotgun (WGS) entry which is preliminary data.</text>
</comment>
<gene>
    <name evidence="7" type="ORF">E0D97_17450</name>
</gene>
<dbReference type="Gene3D" id="1.10.3130.20">
    <property type="entry name" value="Phycobilisome linker domain"/>
    <property type="match status" value="1"/>
</dbReference>
<dbReference type="InterPro" id="IPR038255">
    <property type="entry name" value="PBS_linker_sf"/>
</dbReference>
<dbReference type="GO" id="GO:0006508">
    <property type="term" value="P:proteolysis"/>
    <property type="evidence" value="ECO:0007669"/>
    <property type="project" value="InterPro"/>
</dbReference>
<feature type="domain" description="Peptidase metallopeptidase" evidence="6">
    <location>
        <begin position="24"/>
        <end position="194"/>
    </location>
</feature>
<dbReference type="InterPro" id="IPR025282">
    <property type="entry name" value="DUF4214"/>
</dbReference>
<dbReference type="InterPro" id="IPR024079">
    <property type="entry name" value="MetalloPept_cat_dom_sf"/>
</dbReference>
<dbReference type="GO" id="GO:0005615">
    <property type="term" value="C:extracellular space"/>
    <property type="evidence" value="ECO:0007669"/>
    <property type="project" value="InterPro"/>
</dbReference>
<evidence type="ECO:0000313" key="8">
    <source>
        <dbReference type="Proteomes" id="UP000291301"/>
    </source>
</evidence>
<evidence type="ECO:0000313" key="7">
    <source>
        <dbReference type="EMBL" id="TCD11308.1"/>
    </source>
</evidence>
<dbReference type="AlphaFoldDB" id="A0A4R0P740"/>
<evidence type="ECO:0000256" key="5">
    <source>
        <dbReference type="ARBA" id="ARBA00022737"/>
    </source>
</evidence>
<accession>A0A4R0P740</accession>
<evidence type="ECO:0000256" key="4">
    <source>
        <dbReference type="ARBA" id="ARBA00022525"/>
    </source>
</evidence>
<keyword evidence="8" id="KW-1185">Reference proteome</keyword>
<dbReference type="InterPro" id="IPR006026">
    <property type="entry name" value="Peptidase_Metallo"/>
</dbReference>
<evidence type="ECO:0000259" key="6">
    <source>
        <dbReference type="SMART" id="SM00235"/>
    </source>
</evidence>
<dbReference type="Gene3D" id="2.150.10.10">
    <property type="entry name" value="Serralysin-like metalloprotease, C-terminal"/>
    <property type="match status" value="1"/>
</dbReference>
<dbReference type="CDD" id="cd04277">
    <property type="entry name" value="ZnMc_serralysin_like"/>
    <property type="match status" value="1"/>
</dbReference>
<dbReference type="PROSITE" id="PS00330">
    <property type="entry name" value="HEMOLYSIN_CALCIUM"/>
    <property type="match status" value="1"/>
</dbReference>
<dbReference type="GO" id="GO:0008237">
    <property type="term" value="F:metallopeptidase activity"/>
    <property type="evidence" value="ECO:0007669"/>
    <property type="project" value="InterPro"/>
</dbReference>
<comment type="similarity">
    <text evidence="3">Belongs to the peptidase M10B family.</text>
</comment>
<evidence type="ECO:0000256" key="3">
    <source>
        <dbReference type="ARBA" id="ARBA00009490"/>
    </source>
</evidence>
<dbReference type="EMBL" id="SJST01000010">
    <property type="protein sequence ID" value="TCD11308.1"/>
    <property type="molecule type" value="Genomic_DNA"/>
</dbReference>
<comment type="cofactor">
    <cofactor evidence="1">
        <name>Ca(2+)</name>
        <dbReference type="ChEBI" id="CHEBI:29108"/>
    </cofactor>
</comment>
<dbReference type="InterPro" id="IPR034033">
    <property type="entry name" value="Serralysin-like"/>
</dbReference>
<dbReference type="RefSeq" id="WP_131571640.1">
    <property type="nucleotide sequence ID" value="NZ_JAINFK010000002.1"/>
</dbReference>